<dbReference type="SUPFAM" id="SSF55486">
    <property type="entry name" value="Metalloproteases ('zincins'), catalytic domain"/>
    <property type="match status" value="1"/>
</dbReference>
<accession>A0A9J6EQG6</accession>
<comment type="caution">
    <text evidence="1">The sequence shown here is derived from an EMBL/GenBank/DDBJ whole genome shotgun (WGS) entry which is preliminary data.</text>
</comment>
<dbReference type="Gene3D" id="3.40.390.10">
    <property type="entry name" value="Collagenase (Catalytic Domain)"/>
    <property type="match status" value="1"/>
</dbReference>
<sequence>MVSCVAGRSGLLMQVASAQVAYRVYREQSEDKPSRYVINKNVSLTPDMLFFVTLCRTMCGMDHLCSLVLRNMAAFARAFSCKPHTPMNPSRRCHFFNEE</sequence>
<evidence type="ECO:0000313" key="1">
    <source>
        <dbReference type="EMBL" id="KAH8036396.1"/>
    </source>
</evidence>
<protein>
    <submittedName>
        <fullName evidence="1">Uncharacterized protein</fullName>
    </submittedName>
</protein>
<proteinExistence type="predicted"/>
<dbReference type="Proteomes" id="UP000821866">
    <property type="component" value="Chromosome 10"/>
</dbReference>
<dbReference type="PANTHER" id="PTHR11733">
    <property type="entry name" value="ZINC METALLOPROTEASE FAMILY M13 NEPRILYSIN-RELATED"/>
    <property type="match status" value="1"/>
</dbReference>
<dbReference type="EMBL" id="JABSTU010000002">
    <property type="protein sequence ID" value="KAH8036396.1"/>
    <property type="molecule type" value="Genomic_DNA"/>
</dbReference>
<dbReference type="InterPro" id="IPR024079">
    <property type="entry name" value="MetalloPept_cat_dom_sf"/>
</dbReference>
<dbReference type="PANTHER" id="PTHR11733:SF241">
    <property type="entry name" value="GH26575P-RELATED"/>
    <property type="match status" value="1"/>
</dbReference>
<name>A0A9J6EQG6_RHIMP</name>
<dbReference type="GO" id="GO:0005886">
    <property type="term" value="C:plasma membrane"/>
    <property type="evidence" value="ECO:0007669"/>
    <property type="project" value="TreeGrafter"/>
</dbReference>
<evidence type="ECO:0000313" key="2">
    <source>
        <dbReference type="Proteomes" id="UP000821866"/>
    </source>
</evidence>
<dbReference type="PROSITE" id="PS51885">
    <property type="entry name" value="NEPRILYSIN"/>
    <property type="match status" value="1"/>
</dbReference>
<keyword evidence="2" id="KW-1185">Reference proteome</keyword>
<organism evidence="1 2">
    <name type="scientific">Rhipicephalus microplus</name>
    <name type="common">Cattle tick</name>
    <name type="synonym">Boophilus microplus</name>
    <dbReference type="NCBI Taxonomy" id="6941"/>
    <lineage>
        <taxon>Eukaryota</taxon>
        <taxon>Metazoa</taxon>
        <taxon>Ecdysozoa</taxon>
        <taxon>Arthropoda</taxon>
        <taxon>Chelicerata</taxon>
        <taxon>Arachnida</taxon>
        <taxon>Acari</taxon>
        <taxon>Parasitiformes</taxon>
        <taxon>Ixodida</taxon>
        <taxon>Ixodoidea</taxon>
        <taxon>Ixodidae</taxon>
        <taxon>Rhipicephalinae</taxon>
        <taxon>Rhipicephalus</taxon>
        <taxon>Boophilus</taxon>
    </lineage>
</organism>
<dbReference type="InterPro" id="IPR000718">
    <property type="entry name" value="Peptidase_M13"/>
</dbReference>
<gene>
    <name evidence="1" type="ORF">HPB51_000207</name>
</gene>
<dbReference type="GO" id="GO:0004222">
    <property type="term" value="F:metalloendopeptidase activity"/>
    <property type="evidence" value="ECO:0007669"/>
    <property type="project" value="InterPro"/>
</dbReference>
<dbReference type="AlphaFoldDB" id="A0A9J6EQG6"/>
<reference evidence="1" key="1">
    <citation type="journal article" date="2020" name="Cell">
        <title>Large-Scale Comparative Analyses of Tick Genomes Elucidate Their Genetic Diversity and Vector Capacities.</title>
        <authorList>
            <consortium name="Tick Genome and Microbiome Consortium (TIGMIC)"/>
            <person name="Jia N."/>
            <person name="Wang J."/>
            <person name="Shi W."/>
            <person name="Du L."/>
            <person name="Sun Y."/>
            <person name="Zhan W."/>
            <person name="Jiang J.F."/>
            <person name="Wang Q."/>
            <person name="Zhang B."/>
            <person name="Ji P."/>
            <person name="Bell-Sakyi L."/>
            <person name="Cui X.M."/>
            <person name="Yuan T.T."/>
            <person name="Jiang B.G."/>
            <person name="Yang W.F."/>
            <person name="Lam T.T."/>
            <person name="Chang Q.C."/>
            <person name="Ding S.J."/>
            <person name="Wang X.J."/>
            <person name="Zhu J.G."/>
            <person name="Ruan X.D."/>
            <person name="Zhao L."/>
            <person name="Wei J.T."/>
            <person name="Ye R.Z."/>
            <person name="Que T.C."/>
            <person name="Du C.H."/>
            <person name="Zhou Y.H."/>
            <person name="Cheng J.X."/>
            <person name="Dai P.F."/>
            <person name="Guo W.B."/>
            <person name="Han X.H."/>
            <person name="Huang E.J."/>
            <person name="Li L.F."/>
            <person name="Wei W."/>
            <person name="Gao Y.C."/>
            <person name="Liu J.Z."/>
            <person name="Shao H.Z."/>
            <person name="Wang X."/>
            <person name="Wang C.C."/>
            <person name="Yang T.C."/>
            <person name="Huo Q.B."/>
            <person name="Li W."/>
            <person name="Chen H.Y."/>
            <person name="Chen S.E."/>
            <person name="Zhou L.G."/>
            <person name="Ni X.B."/>
            <person name="Tian J.H."/>
            <person name="Sheng Y."/>
            <person name="Liu T."/>
            <person name="Pan Y.S."/>
            <person name="Xia L.Y."/>
            <person name="Li J."/>
            <person name="Zhao F."/>
            <person name="Cao W.C."/>
        </authorList>
    </citation>
    <scope>NUCLEOTIDE SEQUENCE</scope>
    <source>
        <strain evidence="1">Rmic-2018</strain>
    </source>
</reference>
<dbReference type="GO" id="GO:0016485">
    <property type="term" value="P:protein processing"/>
    <property type="evidence" value="ECO:0007669"/>
    <property type="project" value="TreeGrafter"/>
</dbReference>
<reference evidence="1" key="2">
    <citation type="submission" date="2021-09" db="EMBL/GenBank/DDBJ databases">
        <authorList>
            <person name="Jia N."/>
            <person name="Wang J."/>
            <person name="Shi W."/>
            <person name="Du L."/>
            <person name="Sun Y."/>
            <person name="Zhan W."/>
            <person name="Jiang J."/>
            <person name="Wang Q."/>
            <person name="Zhang B."/>
            <person name="Ji P."/>
            <person name="Sakyi L.B."/>
            <person name="Cui X."/>
            <person name="Yuan T."/>
            <person name="Jiang B."/>
            <person name="Yang W."/>
            <person name="Lam T.T.-Y."/>
            <person name="Chang Q."/>
            <person name="Ding S."/>
            <person name="Wang X."/>
            <person name="Zhu J."/>
            <person name="Ruan X."/>
            <person name="Zhao L."/>
            <person name="Wei J."/>
            <person name="Que T."/>
            <person name="Du C."/>
            <person name="Cheng J."/>
            <person name="Dai P."/>
            <person name="Han X."/>
            <person name="Huang E."/>
            <person name="Gao Y."/>
            <person name="Liu J."/>
            <person name="Shao H."/>
            <person name="Ye R."/>
            <person name="Li L."/>
            <person name="Wei W."/>
            <person name="Wang X."/>
            <person name="Wang C."/>
            <person name="Huo Q."/>
            <person name="Li W."/>
            <person name="Guo W."/>
            <person name="Chen H."/>
            <person name="Chen S."/>
            <person name="Zhou L."/>
            <person name="Zhou L."/>
            <person name="Ni X."/>
            <person name="Tian J."/>
            <person name="Zhou Y."/>
            <person name="Sheng Y."/>
            <person name="Liu T."/>
            <person name="Pan Y."/>
            <person name="Xia L."/>
            <person name="Li J."/>
            <person name="Zhao F."/>
            <person name="Cao W."/>
        </authorList>
    </citation>
    <scope>NUCLEOTIDE SEQUENCE</scope>
    <source>
        <strain evidence="1">Rmic-2018</strain>
        <tissue evidence="1">Larvae</tissue>
    </source>
</reference>